<dbReference type="InterPro" id="IPR003004">
    <property type="entry name" value="GspF/PilC"/>
</dbReference>
<dbReference type="InterPro" id="IPR042094">
    <property type="entry name" value="T2SS_GspF_sf"/>
</dbReference>
<evidence type="ECO:0000256" key="7">
    <source>
        <dbReference type="SAM" id="Phobius"/>
    </source>
</evidence>
<proteinExistence type="inferred from homology"/>
<name>A0A5C6EQC1_9BACT</name>
<dbReference type="Pfam" id="PF00482">
    <property type="entry name" value="T2SSF"/>
    <property type="match status" value="2"/>
</dbReference>
<feature type="transmembrane region" description="Helical" evidence="7">
    <location>
        <begin position="362"/>
        <end position="382"/>
    </location>
</feature>
<feature type="transmembrane region" description="Helical" evidence="7">
    <location>
        <begin position="150"/>
        <end position="177"/>
    </location>
</feature>
<dbReference type="Gene3D" id="1.20.81.30">
    <property type="entry name" value="Type II secretion system (T2SS), domain F"/>
    <property type="match status" value="2"/>
</dbReference>
<sequence length="388" mass="41929">MQSAFAPVESHAAAMTVISMPSKVDSGVAAALSVSRSASSSGGWMPVSSGGVLLAINQLAVMSQNGIEIADALESVAKHCPDERLAKSLRRIHESVNSGLSFSQAVAMHGRYFPATLSPMLAAAEQSGEVPQTLGRVCSRMRGELQMRGTIVGSLIYPAILIGASTVVMSALVLGVLPQFSRVFESMGKPVPYYTQWLLSFGDFCRESWWWGLPLIMATITAVVTLRSHAIVQQPLGRFLMYSPMVRDAYRPMQAGRVLRTIAGMVQGGVPMLQAVRLSRQTTSDLHWQNLLSRVESHLIDGLSASAAIAEADFVPPETSQMMAMAERTGRVAEVLEDIGAFYEEEGARRVKRLVVALEPMVILFMGVLVAAIVMSVMLPMLDMSTIR</sequence>
<dbReference type="PANTHER" id="PTHR30012:SF0">
    <property type="entry name" value="TYPE II SECRETION SYSTEM PROTEIN F-RELATED"/>
    <property type="match status" value="1"/>
</dbReference>
<dbReference type="AlphaFoldDB" id="A0A5C6EQC1"/>
<comment type="caution">
    <text evidence="9">The sequence shown here is derived from an EMBL/GenBank/DDBJ whole genome shotgun (WGS) entry which is preliminary data.</text>
</comment>
<gene>
    <name evidence="9" type="primary">epsF_6</name>
    <name evidence="9" type="ORF">Poly59_44210</name>
</gene>
<evidence type="ECO:0000313" key="10">
    <source>
        <dbReference type="Proteomes" id="UP000317977"/>
    </source>
</evidence>
<dbReference type="PANTHER" id="PTHR30012">
    <property type="entry name" value="GENERAL SECRETION PATHWAY PROTEIN"/>
    <property type="match status" value="1"/>
</dbReference>
<evidence type="ECO:0000256" key="4">
    <source>
        <dbReference type="ARBA" id="ARBA00022692"/>
    </source>
</evidence>
<keyword evidence="10" id="KW-1185">Reference proteome</keyword>
<feature type="transmembrane region" description="Helical" evidence="7">
    <location>
        <begin position="208"/>
        <end position="226"/>
    </location>
</feature>
<dbReference type="Proteomes" id="UP000317977">
    <property type="component" value="Unassembled WGS sequence"/>
</dbReference>
<keyword evidence="6 7" id="KW-0472">Membrane</keyword>
<evidence type="ECO:0000313" key="9">
    <source>
        <dbReference type="EMBL" id="TWU49796.1"/>
    </source>
</evidence>
<keyword evidence="4 7" id="KW-0812">Transmembrane</keyword>
<protein>
    <submittedName>
        <fullName evidence="9">Type II secretion system protein F</fullName>
    </submittedName>
</protein>
<keyword evidence="5 7" id="KW-1133">Transmembrane helix</keyword>
<keyword evidence="3" id="KW-1003">Cell membrane</keyword>
<evidence type="ECO:0000259" key="8">
    <source>
        <dbReference type="Pfam" id="PF00482"/>
    </source>
</evidence>
<dbReference type="InterPro" id="IPR018076">
    <property type="entry name" value="T2SS_GspF_dom"/>
</dbReference>
<evidence type="ECO:0000256" key="5">
    <source>
        <dbReference type="ARBA" id="ARBA00022989"/>
    </source>
</evidence>
<dbReference type="RefSeq" id="WP_146535992.1">
    <property type="nucleotide sequence ID" value="NZ_SJPX01000004.1"/>
</dbReference>
<evidence type="ECO:0000256" key="2">
    <source>
        <dbReference type="ARBA" id="ARBA00005745"/>
    </source>
</evidence>
<evidence type="ECO:0000256" key="3">
    <source>
        <dbReference type="ARBA" id="ARBA00022475"/>
    </source>
</evidence>
<dbReference type="PRINTS" id="PR00812">
    <property type="entry name" value="BCTERIALGSPF"/>
</dbReference>
<accession>A0A5C6EQC1</accession>
<comment type="subcellular location">
    <subcellularLocation>
        <location evidence="1">Cell membrane</location>
        <topology evidence="1">Multi-pass membrane protein</topology>
    </subcellularLocation>
</comment>
<dbReference type="OrthoDB" id="249715at2"/>
<organism evidence="9 10">
    <name type="scientific">Rubripirellula reticaptiva</name>
    <dbReference type="NCBI Taxonomy" id="2528013"/>
    <lineage>
        <taxon>Bacteria</taxon>
        <taxon>Pseudomonadati</taxon>
        <taxon>Planctomycetota</taxon>
        <taxon>Planctomycetia</taxon>
        <taxon>Pirellulales</taxon>
        <taxon>Pirellulaceae</taxon>
        <taxon>Rubripirellula</taxon>
    </lineage>
</organism>
<dbReference type="GO" id="GO:0005886">
    <property type="term" value="C:plasma membrane"/>
    <property type="evidence" value="ECO:0007669"/>
    <property type="project" value="UniProtKB-SubCell"/>
</dbReference>
<dbReference type="EMBL" id="SJPX01000004">
    <property type="protein sequence ID" value="TWU49796.1"/>
    <property type="molecule type" value="Genomic_DNA"/>
</dbReference>
<comment type="similarity">
    <text evidence="2">Belongs to the GSP F family.</text>
</comment>
<reference evidence="9 10" key="1">
    <citation type="submission" date="2019-02" db="EMBL/GenBank/DDBJ databases">
        <title>Deep-cultivation of Planctomycetes and their phenomic and genomic characterization uncovers novel biology.</title>
        <authorList>
            <person name="Wiegand S."/>
            <person name="Jogler M."/>
            <person name="Boedeker C."/>
            <person name="Pinto D."/>
            <person name="Vollmers J."/>
            <person name="Rivas-Marin E."/>
            <person name="Kohn T."/>
            <person name="Peeters S.H."/>
            <person name="Heuer A."/>
            <person name="Rast P."/>
            <person name="Oberbeckmann S."/>
            <person name="Bunk B."/>
            <person name="Jeske O."/>
            <person name="Meyerdierks A."/>
            <person name="Storesund J.E."/>
            <person name="Kallscheuer N."/>
            <person name="Luecker S."/>
            <person name="Lage O.M."/>
            <person name="Pohl T."/>
            <person name="Merkel B.J."/>
            <person name="Hornburger P."/>
            <person name="Mueller R.-W."/>
            <person name="Bruemmer F."/>
            <person name="Labrenz M."/>
            <person name="Spormann A.M."/>
            <person name="Op Den Camp H."/>
            <person name="Overmann J."/>
            <person name="Amann R."/>
            <person name="Jetten M.S.M."/>
            <person name="Mascher T."/>
            <person name="Medema M.H."/>
            <person name="Devos D.P."/>
            <person name="Kaster A.-K."/>
            <person name="Ovreas L."/>
            <person name="Rohde M."/>
            <person name="Galperin M.Y."/>
            <person name="Jogler C."/>
        </authorList>
    </citation>
    <scope>NUCLEOTIDE SEQUENCE [LARGE SCALE GENOMIC DNA]</scope>
    <source>
        <strain evidence="9 10">Poly59</strain>
    </source>
</reference>
<evidence type="ECO:0000256" key="6">
    <source>
        <dbReference type="ARBA" id="ARBA00023136"/>
    </source>
</evidence>
<evidence type="ECO:0000256" key="1">
    <source>
        <dbReference type="ARBA" id="ARBA00004651"/>
    </source>
</evidence>
<feature type="domain" description="Type II secretion system protein GspF" evidence="8">
    <location>
        <begin position="56"/>
        <end position="178"/>
    </location>
</feature>
<feature type="domain" description="Type II secretion system protein GspF" evidence="8">
    <location>
        <begin position="259"/>
        <end position="380"/>
    </location>
</feature>